<evidence type="ECO:0000313" key="3">
    <source>
        <dbReference type="Proteomes" id="UP000014760"/>
    </source>
</evidence>
<name>R7UX83_CAPTE</name>
<keyword evidence="3" id="KW-1185">Reference proteome</keyword>
<dbReference type="AlphaFoldDB" id="R7UX83"/>
<protein>
    <recommendedName>
        <fullName evidence="4">Profilin</fullName>
    </recommendedName>
</protein>
<dbReference type="Proteomes" id="UP000014760">
    <property type="component" value="Unassembled WGS sequence"/>
</dbReference>
<dbReference type="STRING" id="283909.R7UX83"/>
<dbReference type="EnsemblMetazoa" id="CapteT21356">
    <property type="protein sequence ID" value="CapteP21356"/>
    <property type="gene ID" value="CapteG21356"/>
</dbReference>
<dbReference type="InterPro" id="IPR048278">
    <property type="entry name" value="PFN"/>
</dbReference>
<reference evidence="1 3" key="2">
    <citation type="journal article" date="2013" name="Nature">
        <title>Insights into bilaterian evolution from three spiralian genomes.</title>
        <authorList>
            <person name="Simakov O."/>
            <person name="Marletaz F."/>
            <person name="Cho S.J."/>
            <person name="Edsinger-Gonzales E."/>
            <person name="Havlak P."/>
            <person name="Hellsten U."/>
            <person name="Kuo D.H."/>
            <person name="Larsson T."/>
            <person name="Lv J."/>
            <person name="Arendt D."/>
            <person name="Savage R."/>
            <person name="Osoegawa K."/>
            <person name="de Jong P."/>
            <person name="Grimwood J."/>
            <person name="Chapman J.A."/>
            <person name="Shapiro H."/>
            <person name="Aerts A."/>
            <person name="Otillar R.P."/>
            <person name="Terry A.Y."/>
            <person name="Boore J.L."/>
            <person name="Grigoriev I.V."/>
            <person name="Lindberg D.R."/>
            <person name="Seaver E.C."/>
            <person name="Weisblat D.A."/>
            <person name="Putnam N.H."/>
            <person name="Rokhsar D.S."/>
        </authorList>
    </citation>
    <scope>NUCLEOTIDE SEQUENCE</scope>
    <source>
        <strain evidence="1 3">I ESC-2004</strain>
    </source>
</reference>
<organism evidence="1">
    <name type="scientific">Capitella teleta</name>
    <name type="common">Polychaete worm</name>
    <dbReference type="NCBI Taxonomy" id="283909"/>
    <lineage>
        <taxon>Eukaryota</taxon>
        <taxon>Metazoa</taxon>
        <taxon>Spiralia</taxon>
        <taxon>Lophotrochozoa</taxon>
        <taxon>Annelida</taxon>
        <taxon>Polychaeta</taxon>
        <taxon>Sedentaria</taxon>
        <taxon>Scolecida</taxon>
        <taxon>Capitellidae</taxon>
        <taxon>Capitella</taxon>
    </lineage>
</organism>
<evidence type="ECO:0000313" key="2">
    <source>
        <dbReference type="EnsemblMetazoa" id="CapteP21356"/>
    </source>
</evidence>
<dbReference type="OrthoDB" id="421374at2759"/>
<dbReference type="SUPFAM" id="SSF55770">
    <property type="entry name" value="Profilin (actin-binding protein)"/>
    <property type="match status" value="1"/>
</dbReference>
<evidence type="ECO:0008006" key="4">
    <source>
        <dbReference type="Google" id="ProtNLM"/>
    </source>
</evidence>
<dbReference type="EMBL" id="AMQN01005953">
    <property type="status" value="NOT_ANNOTATED_CDS"/>
    <property type="molecule type" value="Genomic_DNA"/>
</dbReference>
<accession>R7UX83</accession>
<dbReference type="InterPro" id="IPR036140">
    <property type="entry name" value="PFN_sf"/>
</dbReference>
<dbReference type="EMBL" id="KB297182">
    <property type="protein sequence ID" value="ELU10907.1"/>
    <property type="molecule type" value="Genomic_DNA"/>
</dbReference>
<reference evidence="3" key="1">
    <citation type="submission" date="2012-12" db="EMBL/GenBank/DDBJ databases">
        <authorList>
            <person name="Hellsten U."/>
            <person name="Grimwood J."/>
            <person name="Chapman J.A."/>
            <person name="Shapiro H."/>
            <person name="Aerts A."/>
            <person name="Otillar R.P."/>
            <person name="Terry A.Y."/>
            <person name="Boore J.L."/>
            <person name="Simakov O."/>
            <person name="Marletaz F."/>
            <person name="Cho S.-J."/>
            <person name="Edsinger-Gonzales E."/>
            <person name="Havlak P."/>
            <person name="Kuo D.-H."/>
            <person name="Larsson T."/>
            <person name="Lv J."/>
            <person name="Arendt D."/>
            <person name="Savage R."/>
            <person name="Osoegawa K."/>
            <person name="de Jong P."/>
            <person name="Lindberg D.R."/>
            <person name="Seaver E.C."/>
            <person name="Weisblat D.A."/>
            <person name="Putnam N.H."/>
            <person name="Grigoriev I.V."/>
            <person name="Rokhsar D.S."/>
        </authorList>
    </citation>
    <scope>NUCLEOTIDE SEQUENCE</scope>
    <source>
        <strain evidence="3">I ESC-2004</strain>
    </source>
</reference>
<reference evidence="2" key="3">
    <citation type="submission" date="2015-06" db="UniProtKB">
        <authorList>
            <consortium name="EnsemblMetazoa"/>
        </authorList>
    </citation>
    <scope>IDENTIFICATION</scope>
</reference>
<gene>
    <name evidence="1" type="ORF">CAPTEDRAFT_21356</name>
</gene>
<proteinExistence type="predicted"/>
<sequence>MSWDDYITTLTGSGQVSMGAICSFDGTPWAKSANFNLTPAEVQSAFGAFSNPDSLRASGHSRRSKILLPSVR</sequence>
<dbReference type="Gene3D" id="3.30.450.30">
    <property type="entry name" value="Dynein light chain 2a, cytoplasmic"/>
    <property type="match status" value="1"/>
</dbReference>
<dbReference type="HOGENOM" id="CLU_2724650_0_0_1"/>
<evidence type="ECO:0000313" key="1">
    <source>
        <dbReference type="EMBL" id="ELU10907.1"/>
    </source>
</evidence>
<dbReference type="GO" id="GO:0003779">
    <property type="term" value="F:actin binding"/>
    <property type="evidence" value="ECO:0007669"/>
    <property type="project" value="InterPro"/>
</dbReference>
<dbReference type="Pfam" id="PF00235">
    <property type="entry name" value="Profilin"/>
    <property type="match status" value="1"/>
</dbReference>